<name>A0ABW3ZP71_9RHOB</name>
<keyword evidence="2" id="KW-1185">Reference proteome</keyword>
<evidence type="ECO:0000313" key="2">
    <source>
        <dbReference type="Proteomes" id="UP001597135"/>
    </source>
</evidence>
<accession>A0ABW3ZP71</accession>
<dbReference type="EMBL" id="JBHTMU010000055">
    <property type="protein sequence ID" value="MFD1344560.1"/>
    <property type="molecule type" value="Genomic_DNA"/>
</dbReference>
<reference evidence="2" key="1">
    <citation type="journal article" date="2019" name="Int. J. Syst. Evol. Microbiol.">
        <title>The Global Catalogue of Microorganisms (GCM) 10K type strain sequencing project: providing services to taxonomists for standard genome sequencing and annotation.</title>
        <authorList>
            <consortium name="The Broad Institute Genomics Platform"/>
            <consortium name="The Broad Institute Genome Sequencing Center for Infectious Disease"/>
            <person name="Wu L."/>
            <person name="Ma J."/>
        </authorList>
    </citation>
    <scope>NUCLEOTIDE SEQUENCE [LARGE SCALE GENOMIC DNA]</scope>
    <source>
        <strain evidence="2">CCUG 62953</strain>
    </source>
</reference>
<protein>
    <submittedName>
        <fullName evidence="1">Uncharacterized protein</fullName>
    </submittedName>
</protein>
<sequence>MSIGDDHSIFPSMEYVKPGPRWKIDLYDELGVFDAKQLEVVIDRFGFSEGDARALSICLGNCLDSSSSINLTEVSRDRALERGRKKLNKALSHLKKSQGDRAMLVSVLDEIDGIFVLKEVDGFLVHCSEELSQLEEARALSMDIDVPCEELHEAIDALAKTNAVAILAPKDARKYRDRRRYQVIKNCCIWWKETGRKLTVTTSATKQRDIRGGPLIEFIRWVGLELTDPPNLLPGETLKEDIERVRADLEREANQMDLMPEFEMSYYRPNCAHPSVF</sequence>
<organism evidence="1 2">
    <name type="scientific">Litorisediminicola beolgyonensis</name>
    <dbReference type="NCBI Taxonomy" id="1173614"/>
    <lineage>
        <taxon>Bacteria</taxon>
        <taxon>Pseudomonadati</taxon>
        <taxon>Pseudomonadota</taxon>
        <taxon>Alphaproteobacteria</taxon>
        <taxon>Rhodobacterales</taxon>
        <taxon>Paracoccaceae</taxon>
        <taxon>Litorisediminicola</taxon>
    </lineage>
</organism>
<comment type="caution">
    <text evidence="1">The sequence shown here is derived from an EMBL/GenBank/DDBJ whole genome shotgun (WGS) entry which is preliminary data.</text>
</comment>
<dbReference type="RefSeq" id="WP_386806136.1">
    <property type="nucleotide sequence ID" value="NZ_JBHTMU010000055.1"/>
</dbReference>
<gene>
    <name evidence="1" type="ORF">ACFQ4E_19170</name>
</gene>
<proteinExistence type="predicted"/>
<dbReference type="Proteomes" id="UP001597135">
    <property type="component" value="Unassembled WGS sequence"/>
</dbReference>
<evidence type="ECO:0000313" key="1">
    <source>
        <dbReference type="EMBL" id="MFD1344560.1"/>
    </source>
</evidence>